<gene>
    <name evidence="1" type="ORF">ACRB68_47150</name>
</gene>
<evidence type="ECO:0000313" key="1">
    <source>
        <dbReference type="EMBL" id="MQY06620.1"/>
    </source>
</evidence>
<dbReference type="AlphaFoldDB" id="A0A7K0BZK9"/>
<name>A0A7K0BZK9_9ACTN</name>
<sequence>MTDPMTIAIATAAAGKAVELAGEPAREAMAALVRRFKERFRGRPEDEQALERAAEDPGSPERLEVLEGVIRRSLEEDPAFRDQVEDLWGRARNDVRAGGNSNLNNVNAHGDLGKSVQIRDVRGGVHL</sequence>
<dbReference type="RefSeq" id="WP_153535990.1">
    <property type="nucleotide sequence ID" value="NZ_WEGH01000003.1"/>
</dbReference>
<dbReference type="Proteomes" id="UP000487268">
    <property type="component" value="Unassembled WGS sequence"/>
</dbReference>
<organism evidence="1 2">
    <name type="scientific">Actinomadura macrotermitis</name>
    <dbReference type="NCBI Taxonomy" id="2585200"/>
    <lineage>
        <taxon>Bacteria</taxon>
        <taxon>Bacillati</taxon>
        <taxon>Actinomycetota</taxon>
        <taxon>Actinomycetes</taxon>
        <taxon>Streptosporangiales</taxon>
        <taxon>Thermomonosporaceae</taxon>
        <taxon>Actinomadura</taxon>
    </lineage>
</organism>
<dbReference type="OrthoDB" id="3390700at2"/>
<keyword evidence="2" id="KW-1185">Reference proteome</keyword>
<comment type="caution">
    <text evidence="1">The sequence shown here is derived from an EMBL/GenBank/DDBJ whole genome shotgun (WGS) entry which is preliminary data.</text>
</comment>
<dbReference type="EMBL" id="WEGH01000003">
    <property type="protein sequence ID" value="MQY06620.1"/>
    <property type="molecule type" value="Genomic_DNA"/>
</dbReference>
<proteinExistence type="predicted"/>
<protein>
    <submittedName>
        <fullName evidence="1">Uncharacterized protein</fullName>
    </submittedName>
</protein>
<reference evidence="1 2" key="1">
    <citation type="submission" date="2019-10" db="EMBL/GenBank/DDBJ databases">
        <title>Actinomadura rubteroloni sp. nov. and Actinomadura macrotermitis sp. nov., isolated from the gut of fungus growing-termite Macrotermes natalensis.</title>
        <authorList>
            <person name="Benndorf R."/>
            <person name="Martin K."/>
            <person name="Kuefner M."/>
            <person name="De Beer W."/>
            <person name="Kaster A.-K."/>
            <person name="Vollmers J."/>
            <person name="Poulsen M."/>
            <person name="Beemelmanns C."/>
        </authorList>
    </citation>
    <scope>NUCLEOTIDE SEQUENCE [LARGE SCALE GENOMIC DNA]</scope>
    <source>
        <strain evidence="1 2">RB68</strain>
    </source>
</reference>
<evidence type="ECO:0000313" key="2">
    <source>
        <dbReference type="Proteomes" id="UP000487268"/>
    </source>
</evidence>
<accession>A0A7K0BZK9</accession>